<gene>
    <name evidence="9" type="ORF">US19_C0020G0016</name>
</gene>
<dbReference type="Gene3D" id="3.30.465.10">
    <property type="match status" value="2"/>
</dbReference>
<keyword evidence="4" id="KW-0274">FAD</keyword>
<organism evidence="9 10">
    <name type="scientific">Candidatus Daviesbacteria bacterium GW2011_GWB1_36_5</name>
    <dbReference type="NCBI Taxonomy" id="1618426"/>
    <lineage>
        <taxon>Bacteria</taxon>
        <taxon>Candidatus Daviesiibacteriota</taxon>
    </lineage>
</organism>
<dbReference type="Pfam" id="PF01565">
    <property type="entry name" value="FAD_binding_4"/>
    <property type="match status" value="1"/>
</dbReference>
<dbReference type="EMBL" id="LBSA01000020">
    <property type="protein sequence ID" value="KKQ08727.1"/>
    <property type="molecule type" value="Genomic_DNA"/>
</dbReference>
<accession>A0A0G0ET80</accession>
<comment type="similarity">
    <text evidence="2">Belongs to the FAD-binding oxidoreductase/transferase type 4 family.</text>
</comment>
<keyword evidence="3" id="KW-0285">Flavoprotein</keyword>
<dbReference type="GO" id="GO:0008720">
    <property type="term" value="F:D-lactate dehydrogenase (NAD+) activity"/>
    <property type="evidence" value="ECO:0007669"/>
    <property type="project" value="TreeGrafter"/>
</dbReference>
<sequence length="561" mass="63872">MALKDQIQSIIKGEVLDDQQTLNTYSKDASIFIIKPQLVVFPKDSEDIKALVKYINENPEQNLSLTPRAAATCMSGGPLNDSIILDMTKYFNSVLEVGDNFARTQPGVFYRDFEKKTLEKGLILPCYTSSREICTVGGMVGNNAAGEKSLSFGQTEKWVRKLKVILSDGNEYEIYPIDKNVLSNKVSQNNLEGEIYKKISELINENLELIKSSQPHTSKNSTGYYLWKVSDEQTFDLTKLIVGSQGTLGIVTEIEFQLIKPKPQTAMLEIELQNLEKLDQIVNTVLEFKPESFECFDDATLKAATKYIGEIAKDFKKTHGFEVYLKILPEYLMSLAGQLPKLILIAEFTGENEGEEIDLAQKAKEALTKFNIHLRVIHSNDEEKYWIIRRDSFNILRHHSGENMRTAPFIDDIIISPKDLPQFLPRLQELLKQYEGKIIYTIAGHIGNGNFHIIPLMNFSDENIRSLIPEISEKVFNLVFEFKGSMAAEHNDGLVRGPYLPKMYGEQMYQLFKEVKEIFDPKKIFNPHKKTDATIKYSMDHLDHGVKLKEVEDYAATPKPT</sequence>
<keyword evidence="6" id="KW-0560">Oxidoreductase</keyword>
<evidence type="ECO:0000256" key="4">
    <source>
        <dbReference type="ARBA" id="ARBA00022827"/>
    </source>
</evidence>
<proteinExistence type="inferred from homology"/>
<dbReference type="AlphaFoldDB" id="A0A0G0ET80"/>
<protein>
    <recommendedName>
        <fullName evidence="7">D-lactate dehydrogenase (cytochrome)</fullName>
        <ecNumber evidence="7">1.1.2.4</ecNumber>
    </recommendedName>
</protein>
<dbReference type="SUPFAM" id="SSF55103">
    <property type="entry name" value="FAD-linked oxidases, C-terminal domain"/>
    <property type="match status" value="1"/>
</dbReference>
<dbReference type="SUPFAM" id="SSF56176">
    <property type="entry name" value="FAD-binding/transporter-associated domain-like"/>
    <property type="match status" value="1"/>
</dbReference>
<dbReference type="Gene3D" id="3.30.70.2740">
    <property type="match status" value="1"/>
</dbReference>
<dbReference type="InterPro" id="IPR016166">
    <property type="entry name" value="FAD-bd_PCMH"/>
</dbReference>
<dbReference type="GO" id="GO:0071949">
    <property type="term" value="F:FAD binding"/>
    <property type="evidence" value="ECO:0007669"/>
    <property type="project" value="InterPro"/>
</dbReference>
<dbReference type="InterPro" id="IPR016164">
    <property type="entry name" value="FAD-linked_Oxase-like_C"/>
</dbReference>
<dbReference type="InterPro" id="IPR016171">
    <property type="entry name" value="Vanillyl_alc_oxidase_C-sub2"/>
</dbReference>
<dbReference type="EC" id="1.1.2.4" evidence="7"/>
<dbReference type="Proteomes" id="UP000034492">
    <property type="component" value="Unassembled WGS sequence"/>
</dbReference>
<evidence type="ECO:0000256" key="2">
    <source>
        <dbReference type="ARBA" id="ARBA00008000"/>
    </source>
</evidence>
<dbReference type="InterPro" id="IPR004113">
    <property type="entry name" value="FAD-bd_oxidored_4_C"/>
</dbReference>
<dbReference type="PROSITE" id="PS51387">
    <property type="entry name" value="FAD_PCMH"/>
    <property type="match status" value="1"/>
</dbReference>
<dbReference type="InterPro" id="IPR016169">
    <property type="entry name" value="FAD-bd_PCMH_sub2"/>
</dbReference>
<evidence type="ECO:0000256" key="1">
    <source>
        <dbReference type="ARBA" id="ARBA00001974"/>
    </source>
</evidence>
<evidence type="ECO:0000256" key="6">
    <source>
        <dbReference type="ARBA" id="ARBA00023002"/>
    </source>
</evidence>
<evidence type="ECO:0000313" key="9">
    <source>
        <dbReference type="EMBL" id="KKQ08727.1"/>
    </source>
</evidence>
<dbReference type="InterPro" id="IPR036318">
    <property type="entry name" value="FAD-bd_PCMH-like_sf"/>
</dbReference>
<evidence type="ECO:0000256" key="5">
    <source>
        <dbReference type="ARBA" id="ARBA00022946"/>
    </source>
</evidence>
<comment type="caution">
    <text evidence="9">The sequence shown here is derived from an EMBL/GenBank/DDBJ whole genome shotgun (WGS) entry which is preliminary data.</text>
</comment>
<dbReference type="Pfam" id="PF02913">
    <property type="entry name" value="FAD-oxidase_C"/>
    <property type="match status" value="1"/>
</dbReference>
<dbReference type="Gene3D" id="1.10.45.10">
    <property type="entry name" value="Vanillyl-alcohol Oxidase, Chain A, domain 4"/>
    <property type="match status" value="1"/>
</dbReference>
<dbReference type="PANTHER" id="PTHR11748:SF111">
    <property type="entry name" value="D-LACTATE DEHYDROGENASE, MITOCHONDRIAL-RELATED"/>
    <property type="match status" value="1"/>
</dbReference>
<dbReference type="GO" id="GO:1903457">
    <property type="term" value="P:lactate catabolic process"/>
    <property type="evidence" value="ECO:0007669"/>
    <property type="project" value="TreeGrafter"/>
</dbReference>
<evidence type="ECO:0000256" key="3">
    <source>
        <dbReference type="ARBA" id="ARBA00022630"/>
    </source>
</evidence>
<name>A0A0G0ET80_9BACT</name>
<dbReference type="PANTHER" id="PTHR11748">
    <property type="entry name" value="D-LACTATE DEHYDROGENASE"/>
    <property type="match status" value="1"/>
</dbReference>
<evidence type="ECO:0000313" key="10">
    <source>
        <dbReference type="Proteomes" id="UP000034492"/>
    </source>
</evidence>
<dbReference type="GO" id="GO:0004458">
    <property type="term" value="F:D-lactate dehydrogenase (cytochrome) activity"/>
    <property type="evidence" value="ECO:0007669"/>
    <property type="project" value="UniProtKB-EC"/>
</dbReference>
<keyword evidence="5" id="KW-0809">Transit peptide</keyword>
<reference evidence="9 10" key="1">
    <citation type="journal article" date="2015" name="Nature">
        <title>rRNA introns, odd ribosomes, and small enigmatic genomes across a large radiation of phyla.</title>
        <authorList>
            <person name="Brown C.T."/>
            <person name="Hug L.A."/>
            <person name="Thomas B.C."/>
            <person name="Sharon I."/>
            <person name="Castelle C.J."/>
            <person name="Singh A."/>
            <person name="Wilkins M.J."/>
            <person name="Williams K.H."/>
            <person name="Banfield J.F."/>
        </authorList>
    </citation>
    <scope>NUCLEOTIDE SEQUENCE [LARGE SCALE GENOMIC DNA]</scope>
</reference>
<feature type="domain" description="FAD-binding PCMH-type" evidence="8">
    <location>
        <begin position="32"/>
        <end position="261"/>
    </location>
</feature>
<evidence type="ECO:0000256" key="7">
    <source>
        <dbReference type="ARBA" id="ARBA00038897"/>
    </source>
</evidence>
<comment type="cofactor">
    <cofactor evidence="1">
        <name>FAD</name>
        <dbReference type="ChEBI" id="CHEBI:57692"/>
    </cofactor>
</comment>
<evidence type="ECO:0000259" key="8">
    <source>
        <dbReference type="PROSITE" id="PS51387"/>
    </source>
</evidence>
<dbReference type="InterPro" id="IPR006094">
    <property type="entry name" value="Oxid_FAD_bind_N"/>
</dbReference>